<sequence>MSTVTATQKTFLASPHFAVVGASKDASKYGTRVLKWYQERSFDVIPVHPVRNPVTDVSKEKEIEGLATISSIADLEDPKTTSVHIITPPKVTLAILEKAKELSVPSLWLQPGAEDEAVITYIKENDLSDRVIYGGPCILVEGDDIARSNAALL</sequence>
<dbReference type="InterPro" id="IPR003781">
    <property type="entry name" value="CoA-bd"/>
</dbReference>
<dbReference type="PANTHER" id="PTHR33303:SF2">
    <property type="entry name" value="COA-BINDING DOMAIN-CONTAINING PROTEIN"/>
    <property type="match status" value="1"/>
</dbReference>
<gene>
    <name evidence="2" type="ORF">BDN70DRAFT_801957</name>
</gene>
<evidence type="ECO:0000313" key="3">
    <source>
        <dbReference type="Proteomes" id="UP000807469"/>
    </source>
</evidence>
<name>A0A9P5Z6X5_9AGAR</name>
<proteinExistence type="predicted"/>
<dbReference type="Pfam" id="PF13380">
    <property type="entry name" value="CoA_binding_2"/>
    <property type="match status" value="1"/>
</dbReference>
<dbReference type="AlphaFoldDB" id="A0A9P5Z6X5"/>
<dbReference type="Gene3D" id="3.40.50.720">
    <property type="entry name" value="NAD(P)-binding Rossmann-like Domain"/>
    <property type="match status" value="1"/>
</dbReference>
<dbReference type="OrthoDB" id="5138418at2759"/>
<accession>A0A9P5Z6X5</accession>
<organism evidence="2 3">
    <name type="scientific">Pholiota conissans</name>
    <dbReference type="NCBI Taxonomy" id="109636"/>
    <lineage>
        <taxon>Eukaryota</taxon>
        <taxon>Fungi</taxon>
        <taxon>Dikarya</taxon>
        <taxon>Basidiomycota</taxon>
        <taxon>Agaricomycotina</taxon>
        <taxon>Agaricomycetes</taxon>
        <taxon>Agaricomycetidae</taxon>
        <taxon>Agaricales</taxon>
        <taxon>Agaricineae</taxon>
        <taxon>Strophariaceae</taxon>
        <taxon>Pholiota</taxon>
    </lineage>
</organism>
<dbReference type="Proteomes" id="UP000807469">
    <property type="component" value="Unassembled WGS sequence"/>
</dbReference>
<comment type="caution">
    <text evidence="2">The sequence shown here is derived from an EMBL/GenBank/DDBJ whole genome shotgun (WGS) entry which is preliminary data.</text>
</comment>
<feature type="domain" description="CoA-binding" evidence="1">
    <location>
        <begin position="11"/>
        <end position="113"/>
    </location>
</feature>
<evidence type="ECO:0000259" key="1">
    <source>
        <dbReference type="SMART" id="SM00881"/>
    </source>
</evidence>
<evidence type="ECO:0000313" key="2">
    <source>
        <dbReference type="EMBL" id="KAF9482224.1"/>
    </source>
</evidence>
<protein>
    <submittedName>
        <fullName evidence="2">NAD(P)-binding protein</fullName>
    </submittedName>
</protein>
<dbReference type="SMART" id="SM00881">
    <property type="entry name" value="CoA_binding"/>
    <property type="match status" value="1"/>
</dbReference>
<keyword evidence="3" id="KW-1185">Reference proteome</keyword>
<reference evidence="2" key="1">
    <citation type="submission" date="2020-11" db="EMBL/GenBank/DDBJ databases">
        <authorList>
            <consortium name="DOE Joint Genome Institute"/>
            <person name="Ahrendt S."/>
            <person name="Riley R."/>
            <person name="Andreopoulos W."/>
            <person name="Labutti K."/>
            <person name="Pangilinan J."/>
            <person name="Ruiz-Duenas F.J."/>
            <person name="Barrasa J.M."/>
            <person name="Sanchez-Garcia M."/>
            <person name="Camarero S."/>
            <person name="Miyauchi S."/>
            <person name="Serrano A."/>
            <person name="Linde D."/>
            <person name="Babiker R."/>
            <person name="Drula E."/>
            <person name="Ayuso-Fernandez I."/>
            <person name="Pacheco R."/>
            <person name="Padilla G."/>
            <person name="Ferreira P."/>
            <person name="Barriuso J."/>
            <person name="Kellner H."/>
            <person name="Castanera R."/>
            <person name="Alfaro M."/>
            <person name="Ramirez L."/>
            <person name="Pisabarro A.G."/>
            <person name="Kuo A."/>
            <person name="Tritt A."/>
            <person name="Lipzen A."/>
            <person name="He G."/>
            <person name="Yan M."/>
            <person name="Ng V."/>
            <person name="Cullen D."/>
            <person name="Martin F."/>
            <person name="Rosso M.-N."/>
            <person name="Henrissat B."/>
            <person name="Hibbett D."/>
            <person name="Martinez A.T."/>
            <person name="Grigoriev I.V."/>
        </authorList>
    </citation>
    <scope>NUCLEOTIDE SEQUENCE</scope>
    <source>
        <strain evidence="2">CIRM-BRFM 674</strain>
    </source>
</reference>
<dbReference type="PANTHER" id="PTHR33303">
    <property type="entry name" value="CYTOPLASMIC PROTEIN-RELATED"/>
    <property type="match status" value="1"/>
</dbReference>
<dbReference type="SUPFAM" id="SSF51735">
    <property type="entry name" value="NAD(P)-binding Rossmann-fold domains"/>
    <property type="match status" value="1"/>
</dbReference>
<dbReference type="EMBL" id="MU155168">
    <property type="protein sequence ID" value="KAF9482224.1"/>
    <property type="molecule type" value="Genomic_DNA"/>
</dbReference>
<dbReference type="InterPro" id="IPR036291">
    <property type="entry name" value="NAD(P)-bd_dom_sf"/>
</dbReference>